<dbReference type="Proteomes" id="UP000462212">
    <property type="component" value="Unassembled WGS sequence"/>
</dbReference>
<name>A0A8H8RDJ2_9HELO</name>
<protein>
    <submittedName>
        <fullName evidence="1">Uncharacterized protein</fullName>
    </submittedName>
</protein>
<comment type="caution">
    <text evidence="1">The sequence shown here is derived from an EMBL/GenBank/DDBJ whole genome shotgun (WGS) entry which is preliminary data.</text>
</comment>
<proteinExistence type="predicted"/>
<reference evidence="1 2" key="1">
    <citation type="submission" date="2018-05" db="EMBL/GenBank/DDBJ databases">
        <title>Genome sequencing and assembly of the regulated plant pathogen Lachnellula willkommii and related sister species for the development of diagnostic species identification markers.</title>
        <authorList>
            <person name="Giroux E."/>
            <person name="Bilodeau G."/>
        </authorList>
    </citation>
    <scope>NUCLEOTIDE SEQUENCE [LARGE SCALE GENOMIC DNA]</scope>
    <source>
        <strain evidence="1 2">CBS 197.66</strain>
    </source>
</reference>
<sequence>MATGTVTLDAAYFETLLRRAQFHTTGVDLTTPLNVPTVTIPKTNHDSLVQSLQQPLIYGFR</sequence>
<evidence type="ECO:0000313" key="2">
    <source>
        <dbReference type="Proteomes" id="UP000462212"/>
    </source>
</evidence>
<evidence type="ECO:0000313" key="1">
    <source>
        <dbReference type="EMBL" id="TVY32261.1"/>
    </source>
</evidence>
<keyword evidence="2" id="KW-1185">Reference proteome</keyword>
<dbReference type="AlphaFoldDB" id="A0A8H8RDJ2"/>
<dbReference type="OrthoDB" id="2935572at2759"/>
<dbReference type="EMBL" id="QGMJ01001098">
    <property type="protein sequence ID" value="TVY32261.1"/>
    <property type="molecule type" value="Genomic_DNA"/>
</dbReference>
<accession>A0A8H8RDJ2</accession>
<organism evidence="1 2">
    <name type="scientific">Lachnellula subtilissima</name>
    <dbReference type="NCBI Taxonomy" id="602034"/>
    <lineage>
        <taxon>Eukaryota</taxon>
        <taxon>Fungi</taxon>
        <taxon>Dikarya</taxon>
        <taxon>Ascomycota</taxon>
        <taxon>Pezizomycotina</taxon>
        <taxon>Leotiomycetes</taxon>
        <taxon>Helotiales</taxon>
        <taxon>Lachnaceae</taxon>
        <taxon>Lachnellula</taxon>
    </lineage>
</organism>
<gene>
    <name evidence="1" type="ORF">LSUB1_G008023</name>
</gene>